<dbReference type="PANTHER" id="PTHR34301:SF8">
    <property type="entry name" value="ATPASE DOMAIN-CONTAINING PROTEIN"/>
    <property type="match status" value="1"/>
</dbReference>
<dbReference type="Gene3D" id="3.40.50.300">
    <property type="entry name" value="P-loop containing nucleotide triphosphate hydrolases"/>
    <property type="match status" value="1"/>
</dbReference>
<dbReference type="VEuPathDB" id="AmoebaDB:EHI8A_052270"/>
<dbReference type="InterPro" id="IPR003593">
    <property type="entry name" value="AAA+_ATPase"/>
</dbReference>
<dbReference type="InterPro" id="IPR049945">
    <property type="entry name" value="AAA_22"/>
</dbReference>
<organism evidence="2 3">
    <name type="scientific">Entamoeba histolytica HM-1:IMSS-B</name>
    <dbReference type="NCBI Taxonomy" id="885319"/>
    <lineage>
        <taxon>Eukaryota</taxon>
        <taxon>Amoebozoa</taxon>
        <taxon>Evosea</taxon>
        <taxon>Archamoebae</taxon>
        <taxon>Mastigamoebida</taxon>
        <taxon>Entamoebidae</taxon>
        <taxon>Entamoeba</taxon>
    </lineage>
</organism>
<evidence type="ECO:0000313" key="2">
    <source>
        <dbReference type="EMBL" id="EMH72935.1"/>
    </source>
</evidence>
<feature type="domain" description="AAA+ ATPase" evidence="1">
    <location>
        <begin position="47"/>
        <end position="226"/>
    </location>
</feature>
<evidence type="ECO:0000259" key="1">
    <source>
        <dbReference type="SMART" id="SM00382"/>
    </source>
</evidence>
<dbReference type="EMBL" id="KB611414">
    <property type="protein sequence ID" value="EMH72935.1"/>
    <property type="molecule type" value="Genomic_DNA"/>
</dbReference>
<name>M3TUF7_ENTH1</name>
<sequence length="706" mass="80799">MIEGYSEEEFGKTVHAHVRPAEPVSSVELLKGRHKELGDIRRALFAKGRHMFIYGDRGIGKSSLAQTAALEYQSSDADIIQIGCTRTSTFYEIMQSIAASLLGKLSSTEIQAKAGVNLKFFNFELLVKSTTKPETPAVSNMEQALNVISDVRELHSEKPIIVIDEFDAIQEPEERYKFAEFLKKMGDSGIYVPMIFSGIATSLDDVLGGHQSSIRQLFPIQLLPISWDSRWDILVEALDAFKIEFDDEIKYRVAGISDGFPYYVHLITEQLLWTIYDDPDTSHVANFSHYNEALKKAVETVQEHIRKPYDLATMRHSQDFHHAIWAAADSSILYRKIDSIYASYERIIRDLNHENPHDEKLVPIDRKKFSQRLNTLTKASHGSVLKKMSDNRTGWYQFSENMLRGYVRLLAETNGVQLWMDETKVPKQMINPRLRAERRILERSMICIACGKEHGQLAKSHVISNFIRKRLTGELRGDGSKKYSFKWVGRPDYPRQDLPKPELMCRDCDSELGASIESDAASLIMPTNVNTLAEWEKLPFISVAIEGVFDSEFLLGSYDYPLTKQCQIEKFAILTAWRALHAMHKDGESLSTKFLESPCGQKTHERVLDHLFRNQKLEEVKPADLYYWPPQTVQMITGKDDEIPFAWSEVGYDGEFLGVTVVFGYWVIVWPLFEATDENYRDKLNLLNKSCFRDWVAEVSKLLKSG</sequence>
<dbReference type="SUPFAM" id="SSF52540">
    <property type="entry name" value="P-loop containing nucleoside triphosphate hydrolases"/>
    <property type="match status" value="1"/>
</dbReference>
<accession>M3TUF7</accession>
<dbReference type="Pfam" id="PF13401">
    <property type="entry name" value="AAA_22"/>
    <property type="match status" value="1"/>
</dbReference>
<gene>
    <name evidence="2" type="ORF">EHI8A_052270</name>
</gene>
<dbReference type="GO" id="GO:0016887">
    <property type="term" value="F:ATP hydrolysis activity"/>
    <property type="evidence" value="ECO:0007669"/>
    <property type="project" value="InterPro"/>
</dbReference>
<dbReference type="PANTHER" id="PTHR34301">
    <property type="entry name" value="DNA-BINDING PROTEIN-RELATED"/>
    <property type="match status" value="1"/>
</dbReference>
<proteinExistence type="predicted"/>
<dbReference type="SMART" id="SM00382">
    <property type="entry name" value="AAA"/>
    <property type="match status" value="1"/>
</dbReference>
<dbReference type="Proteomes" id="UP000030781">
    <property type="component" value="Unassembled WGS sequence"/>
</dbReference>
<reference evidence="2 3" key="1">
    <citation type="submission" date="2013-01" db="EMBL/GenBank/DDBJ databases">
        <authorList>
            <person name="Hannick L."/>
            <person name="Zafar N."/>
            <person name="Lorenzi H."/>
            <person name="Ali I.A."/>
            <person name="Petri W.P."/>
            <person name="Caler E."/>
        </authorList>
    </citation>
    <scope>NUCLEOTIDE SEQUENCE [LARGE SCALE GENOMIC DNA]</scope>
    <source>
        <strain evidence="3">HM3:IMSS-B</strain>
    </source>
</reference>
<dbReference type="InterPro" id="IPR027417">
    <property type="entry name" value="P-loop_NTPase"/>
</dbReference>
<dbReference type="AlphaFoldDB" id="M3TUF7"/>
<evidence type="ECO:0000313" key="3">
    <source>
        <dbReference type="Proteomes" id="UP000030781"/>
    </source>
</evidence>
<protein>
    <recommendedName>
        <fullName evidence="1">AAA+ ATPase domain-containing protein</fullName>
    </recommendedName>
</protein>